<protein>
    <submittedName>
        <fullName evidence="3">Uncharacterized protein</fullName>
    </submittedName>
</protein>
<dbReference type="RefSeq" id="WP_185171392.1">
    <property type="nucleotide sequence ID" value="NZ_CP013532.1"/>
</dbReference>
<organism evidence="3 5">
    <name type="scientific">Rhizobium phaseoli</name>
    <dbReference type="NCBI Taxonomy" id="396"/>
    <lineage>
        <taxon>Bacteria</taxon>
        <taxon>Pseudomonadati</taxon>
        <taxon>Pseudomonadota</taxon>
        <taxon>Alphaproteobacteria</taxon>
        <taxon>Hyphomicrobiales</taxon>
        <taxon>Rhizobiaceae</taxon>
        <taxon>Rhizobium/Agrobacterium group</taxon>
        <taxon>Rhizobium</taxon>
    </lineage>
</organism>
<evidence type="ECO:0000313" key="5">
    <source>
        <dbReference type="Proteomes" id="UP000540266"/>
    </source>
</evidence>
<proteinExistence type="predicted"/>
<dbReference type="EMBL" id="CP013568">
    <property type="protein sequence ID" value="ANL83840.1"/>
    <property type="molecule type" value="Genomic_DNA"/>
</dbReference>
<evidence type="ECO:0000313" key="2">
    <source>
        <dbReference type="EMBL" id="ANL83840.1"/>
    </source>
</evidence>
<dbReference type="Proteomes" id="UP000078551">
    <property type="component" value="Chromosome"/>
</dbReference>
<evidence type="ECO:0000313" key="4">
    <source>
        <dbReference type="Proteomes" id="UP000078551"/>
    </source>
</evidence>
<gene>
    <name evidence="2" type="ORF">AMC81_CH01026</name>
    <name evidence="3" type="ORF">HER27_014440</name>
</gene>
<evidence type="ECO:0000256" key="1">
    <source>
        <dbReference type="SAM" id="MobiDB-lite"/>
    </source>
</evidence>
<dbReference type="AlphaFoldDB" id="A0A192T4W9"/>
<dbReference type="Proteomes" id="UP000540266">
    <property type="component" value="Chromosome"/>
</dbReference>
<feature type="region of interest" description="Disordered" evidence="1">
    <location>
        <begin position="1"/>
        <end position="25"/>
    </location>
</feature>
<dbReference type="EMBL" id="CP064931">
    <property type="protein sequence ID" value="QPK07662.1"/>
    <property type="molecule type" value="Genomic_DNA"/>
</dbReference>
<reference evidence="2 4" key="1">
    <citation type="submission" date="2015-11" db="EMBL/GenBank/DDBJ databases">
        <title>The limits of bacterial species coexistence and the symbiotic plasmid transference in sympatric Rhizobium populations.</title>
        <authorList>
            <person name="Perez-Carrascal O.M."/>
            <person name="VanInsberghe D."/>
            <person name="Juarez S."/>
            <person name="Polz M.F."/>
            <person name="Vinuesa P."/>
            <person name="Gonzalez V."/>
        </authorList>
    </citation>
    <scope>NUCLEOTIDE SEQUENCE [LARGE SCALE GENOMIC DNA]</scope>
    <source>
        <strain evidence="2 4">N771</strain>
    </source>
</reference>
<reference evidence="3 5" key="2">
    <citation type="submission" date="2020-11" db="EMBL/GenBank/DDBJ databases">
        <title>Indigenous Rhizobia Nodulating Common beans in Western Kenya.</title>
        <authorList>
            <person name="Wekesa C.S."/>
            <person name="Oelmueller R."/>
            <person name="Furch A.C."/>
        </authorList>
    </citation>
    <scope>NUCLEOTIDE SEQUENCE [LARGE SCALE GENOMIC DNA]</scope>
    <source>
        <strain evidence="5">BS3</strain>
        <strain evidence="3">S3</strain>
    </source>
</reference>
<accession>A0A192T4W9</accession>
<name>A0A192T4W9_9HYPH</name>
<dbReference type="GeneID" id="45961699"/>
<sequence length="58" mass="6378">MTGKMPELTRNAKTGHGRQVDASDEIMRRKIREVIDDSSADIDADTFLSGWKAGMPNG</sequence>
<evidence type="ECO:0000313" key="3">
    <source>
        <dbReference type="EMBL" id="QPK07662.1"/>
    </source>
</evidence>
<keyword evidence="4" id="KW-1185">Reference proteome</keyword>
<dbReference type="STRING" id="396.AMC85_CH01063"/>